<evidence type="ECO:0000256" key="5">
    <source>
        <dbReference type="ARBA" id="ARBA00022741"/>
    </source>
</evidence>
<keyword evidence="14" id="KW-1185">Reference proteome</keyword>
<feature type="domain" description="ABC transporter" evidence="11">
    <location>
        <begin position="680"/>
        <end position="948"/>
    </location>
</feature>
<sequence>MPRFQLEVSTALAISAFGSLIVLYFNRPKEGKIRLPTHGQTPERQDIPTIVHDPFDVTTPEDIIDGYPIEGDAFWAKMKRRKIVMTLLLTAILVVDAILLGWSVVNEGSSQISIHATRVGFALYLVALAARSIRISTIQGHSEHISHLTVLTTLAFLLLGATAILPETPPVAASLPLGTALSNLWRVEFGLYTISFLLYFTTRHGPRLHFPAERIYSEKTIQAATNHEEENVTGVIGASIYETLLFSYTTKVVWLGNIATSLETSDLPIVPADMRATFNYSEMRRALREIRLRVGKWTPKTGSGWEMGWRLLRLNAGAISFMLSLAATSAALFYTPALFLQQFVRYLEVDHDRKDMGWGWVYVLGLFISNVVVYIATGQLWSLSTTTIQLRLRIQLNSMLYAKTLVRKDVASSAPPPASKPDSNTPNTTNTEGENADEKKDEDDFSSKAQIMTLMTTDVDRVSEFSWHLFSLVDSPVEILIGSLFLYKLLGVSCFFGLGVTCLFLPLNHYAGKVVVGAQENLMKARDERVALINEILGGIRMLKFMAWERNFEAKVLKVREKELKYQKLNYSIETLWNAIWNGSPILVTLVSFWHFAVVRQQVLTPSIAFTSIIVFNEMKFALNALPETFINLLQSLVSLRRIEKYMNGMEVSPVPPIKEQSQTIAFQSCSLTWPQDRSQRTGSAAPSTTSTPKYKFMLIDMTLEFPVGELSLICGKLGSGKTLLLLSLLGEADVLSGQVVCPRSPPDTLASFAGVYVPKEEWIVPGICAYVPQAAWLRNASIKGKPLIRKYLAPRNDVISLPDNILFNLPYDEERYQKTLQVCALISDLAILEDGDEAEIGERGVNLSGGQKARVSLARAVYSRASILLLDDVLSAVDAHTAQHLYHECLKGELMQGRTVILVSHHVQLCAPGASYVVALDNGKVMFEGDREAFQSSGVIRTLVQTTDAGAGDVKEDDIVEDMPILAKEKDPNSESSSTITPVPEVNLEKKKPRKLVEEEKRAVGRIGRDVWLTYISACGQGWYWASFITIFGIATLSPIFENGWLR</sequence>
<feature type="transmembrane region" description="Helical" evidence="10">
    <location>
        <begin position="485"/>
        <end position="507"/>
    </location>
</feature>
<feature type="transmembrane region" description="Helical" evidence="10">
    <location>
        <begin position="184"/>
        <end position="201"/>
    </location>
</feature>
<evidence type="ECO:0000256" key="10">
    <source>
        <dbReference type="SAM" id="Phobius"/>
    </source>
</evidence>
<reference evidence="13" key="1">
    <citation type="submission" date="2021-02" db="EMBL/GenBank/DDBJ databases">
        <authorList>
            <person name="Nieuwenhuis M."/>
            <person name="Van De Peppel L.J.J."/>
        </authorList>
    </citation>
    <scope>NUCLEOTIDE SEQUENCE</scope>
    <source>
        <strain evidence="13">D49</strain>
    </source>
</reference>
<evidence type="ECO:0000256" key="6">
    <source>
        <dbReference type="ARBA" id="ARBA00022840"/>
    </source>
</evidence>
<keyword evidence="8 10" id="KW-0472">Membrane</keyword>
<dbReference type="Gene3D" id="3.40.50.300">
    <property type="entry name" value="P-loop containing nucleotide triphosphate hydrolases"/>
    <property type="match status" value="1"/>
</dbReference>
<comment type="caution">
    <text evidence="13">The sequence shown here is derived from an EMBL/GenBank/DDBJ whole genome shotgun (WGS) entry which is preliminary data.</text>
</comment>
<feature type="transmembrane region" description="Helical" evidence="10">
    <location>
        <begin position="111"/>
        <end position="133"/>
    </location>
</feature>
<dbReference type="PANTHER" id="PTHR24223:SF353">
    <property type="entry name" value="ABC TRANSPORTER ATP-BINDING PROTEIN_PERMEASE VMR1-RELATED"/>
    <property type="match status" value="1"/>
</dbReference>
<organism evidence="13 14">
    <name type="scientific">Sphagnurus paluster</name>
    <dbReference type="NCBI Taxonomy" id="117069"/>
    <lineage>
        <taxon>Eukaryota</taxon>
        <taxon>Fungi</taxon>
        <taxon>Dikarya</taxon>
        <taxon>Basidiomycota</taxon>
        <taxon>Agaricomycotina</taxon>
        <taxon>Agaricomycetes</taxon>
        <taxon>Agaricomycetidae</taxon>
        <taxon>Agaricales</taxon>
        <taxon>Tricholomatineae</taxon>
        <taxon>Lyophyllaceae</taxon>
        <taxon>Sphagnurus</taxon>
    </lineage>
</organism>
<dbReference type="InterPro" id="IPR050173">
    <property type="entry name" value="ABC_transporter_C-like"/>
</dbReference>
<evidence type="ECO:0000256" key="4">
    <source>
        <dbReference type="ARBA" id="ARBA00022737"/>
    </source>
</evidence>
<feature type="transmembrane region" description="Helical" evidence="10">
    <location>
        <begin position="83"/>
        <end position="105"/>
    </location>
</feature>
<dbReference type="PROSITE" id="PS50893">
    <property type="entry name" value="ABC_TRANSPORTER_2"/>
    <property type="match status" value="1"/>
</dbReference>
<dbReference type="Pfam" id="PF00005">
    <property type="entry name" value="ABC_tran"/>
    <property type="match status" value="1"/>
</dbReference>
<dbReference type="AlphaFoldDB" id="A0A9P7KFF8"/>
<evidence type="ECO:0000256" key="9">
    <source>
        <dbReference type="SAM" id="MobiDB-lite"/>
    </source>
</evidence>
<feature type="transmembrane region" description="Helical" evidence="10">
    <location>
        <begin position="145"/>
        <end position="164"/>
    </location>
</feature>
<evidence type="ECO:0000259" key="12">
    <source>
        <dbReference type="PROSITE" id="PS50929"/>
    </source>
</evidence>
<dbReference type="PANTHER" id="PTHR24223">
    <property type="entry name" value="ATP-BINDING CASSETTE SUB-FAMILY C"/>
    <property type="match status" value="1"/>
</dbReference>
<keyword evidence="7 10" id="KW-1133">Transmembrane helix</keyword>
<evidence type="ECO:0000259" key="11">
    <source>
        <dbReference type="PROSITE" id="PS50893"/>
    </source>
</evidence>
<dbReference type="GO" id="GO:0016887">
    <property type="term" value="F:ATP hydrolysis activity"/>
    <property type="evidence" value="ECO:0007669"/>
    <property type="project" value="InterPro"/>
</dbReference>
<feature type="transmembrane region" description="Helical" evidence="10">
    <location>
        <begin position="1024"/>
        <end position="1042"/>
    </location>
</feature>
<feature type="transmembrane region" description="Helical" evidence="10">
    <location>
        <begin position="316"/>
        <end position="340"/>
    </location>
</feature>
<reference evidence="13" key="2">
    <citation type="submission" date="2021-10" db="EMBL/GenBank/DDBJ databases">
        <title>Phylogenomics reveals ancestral predisposition of the termite-cultivated fungus Termitomyces towards a domesticated lifestyle.</title>
        <authorList>
            <person name="Auxier B."/>
            <person name="Grum-Grzhimaylo A."/>
            <person name="Cardenas M.E."/>
            <person name="Lodge J.D."/>
            <person name="Laessoe T."/>
            <person name="Pedersen O."/>
            <person name="Smith M.E."/>
            <person name="Kuyper T.W."/>
            <person name="Franco-Molano E.A."/>
            <person name="Baroni T.J."/>
            <person name="Aanen D.K."/>
        </authorList>
    </citation>
    <scope>NUCLEOTIDE SEQUENCE</scope>
    <source>
        <strain evidence="13">D49</strain>
    </source>
</reference>
<dbReference type="EMBL" id="JABCKI010000504">
    <property type="protein sequence ID" value="KAG5650246.1"/>
    <property type="molecule type" value="Genomic_DNA"/>
</dbReference>
<keyword evidence="3 10" id="KW-0812">Transmembrane</keyword>
<gene>
    <name evidence="13" type="ORF">H0H81_000167</name>
</gene>
<feature type="region of interest" description="Disordered" evidence="9">
    <location>
        <begin position="411"/>
        <end position="444"/>
    </location>
</feature>
<comment type="subcellular location">
    <subcellularLocation>
        <location evidence="1">Membrane</location>
    </subcellularLocation>
</comment>
<feature type="transmembrane region" description="Helical" evidence="10">
    <location>
        <begin position="360"/>
        <end position="383"/>
    </location>
</feature>
<dbReference type="InterPro" id="IPR011527">
    <property type="entry name" value="ABC1_TM_dom"/>
</dbReference>
<feature type="domain" description="ABC transmembrane type-1" evidence="12">
    <location>
        <begin position="321"/>
        <end position="635"/>
    </location>
</feature>
<proteinExistence type="predicted"/>
<keyword evidence="4" id="KW-0677">Repeat</keyword>
<name>A0A9P7KFF8_9AGAR</name>
<dbReference type="Proteomes" id="UP000717328">
    <property type="component" value="Unassembled WGS sequence"/>
</dbReference>
<dbReference type="GO" id="GO:0140359">
    <property type="term" value="F:ABC-type transporter activity"/>
    <property type="evidence" value="ECO:0007669"/>
    <property type="project" value="InterPro"/>
</dbReference>
<dbReference type="CDD" id="cd18596">
    <property type="entry name" value="ABC_6TM_VMR1_D1_like"/>
    <property type="match status" value="1"/>
</dbReference>
<keyword evidence="2" id="KW-0813">Transport</keyword>
<dbReference type="PROSITE" id="PS00211">
    <property type="entry name" value="ABC_TRANSPORTER_1"/>
    <property type="match status" value="1"/>
</dbReference>
<dbReference type="GO" id="GO:0005524">
    <property type="term" value="F:ATP binding"/>
    <property type="evidence" value="ECO:0007669"/>
    <property type="project" value="UniProtKB-KW"/>
</dbReference>
<feature type="compositionally biased region" description="Low complexity" evidence="9">
    <location>
        <begin position="424"/>
        <end position="433"/>
    </location>
</feature>
<dbReference type="InterPro" id="IPR036640">
    <property type="entry name" value="ABC1_TM_sf"/>
</dbReference>
<dbReference type="InterPro" id="IPR003593">
    <property type="entry name" value="AAA+_ATPase"/>
</dbReference>
<protein>
    <submittedName>
        <fullName evidence="13">Uncharacterized protein</fullName>
    </submittedName>
</protein>
<dbReference type="InterPro" id="IPR027417">
    <property type="entry name" value="P-loop_NTPase"/>
</dbReference>
<dbReference type="SMART" id="SM00382">
    <property type="entry name" value="AAA"/>
    <property type="match status" value="1"/>
</dbReference>
<dbReference type="SUPFAM" id="SSF52540">
    <property type="entry name" value="P-loop containing nucleoside triphosphate hydrolases"/>
    <property type="match status" value="1"/>
</dbReference>
<evidence type="ECO:0000256" key="2">
    <source>
        <dbReference type="ARBA" id="ARBA00022448"/>
    </source>
</evidence>
<evidence type="ECO:0000256" key="1">
    <source>
        <dbReference type="ARBA" id="ARBA00004370"/>
    </source>
</evidence>
<evidence type="ECO:0000256" key="7">
    <source>
        <dbReference type="ARBA" id="ARBA00022989"/>
    </source>
</evidence>
<dbReference type="SUPFAM" id="SSF90123">
    <property type="entry name" value="ABC transporter transmembrane region"/>
    <property type="match status" value="1"/>
</dbReference>
<feature type="transmembrane region" description="Helical" evidence="10">
    <location>
        <begin position="6"/>
        <end position="25"/>
    </location>
</feature>
<dbReference type="CDD" id="cd03250">
    <property type="entry name" value="ABCC_MRP_domain1"/>
    <property type="match status" value="1"/>
</dbReference>
<evidence type="ECO:0000313" key="13">
    <source>
        <dbReference type="EMBL" id="KAG5650246.1"/>
    </source>
</evidence>
<evidence type="ECO:0000256" key="3">
    <source>
        <dbReference type="ARBA" id="ARBA00022692"/>
    </source>
</evidence>
<evidence type="ECO:0000313" key="14">
    <source>
        <dbReference type="Proteomes" id="UP000717328"/>
    </source>
</evidence>
<dbReference type="Pfam" id="PF00664">
    <property type="entry name" value="ABC_membrane"/>
    <property type="match status" value="1"/>
</dbReference>
<dbReference type="InterPro" id="IPR017871">
    <property type="entry name" value="ABC_transporter-like_CS"/>
</dbReference>
<dbReference type="OrthoDB" id="6500128at2759"/>
<accession>A0A9P7KFF8</accession>
<dbReference type="InterPro" id="IPR003439">
    <property type="entry name" value="ABC_transporter-like_ATP-bd"/>
</dbReference>
<dbReference type="Gene3D" id="1.20.1560.10">
    <property type="entry name" value="ABC transporter type 1, transmembrane domain"/>
    <property type="match status" value="1"/>
</dbReference>
<dbReference type="GO" id="GO:0000329">
    <property type="term" value="C:fungal-type vacuole membrane"/>
    <property type="evidence" value="ECO:0007669"/>
    <property type="project" value="TreeGrafter"/>
</dbReference>
<evidence type="ECO:0000256" key="8">
    <source>
        <dbReference type="ARBA" id="ARBA00023136"/>
    </source>
</evidence>
<dbReference type="PROSITE" id="PS50929">
    <property type="entry name" value="ABC_TM1F"/>
    <property type="match status" value="1"/>
</dbReference>
<keyword evidence="6" id="KW-0067">ATP-binding</keyword>
<keyword evidence="5" id="KW-0547">Nucleotide-binding</keyword>